<dbReference type="GO" id="GO:0005737">
    <property type="term" value="C:cytoplasm"/>
    <property type="evidence" value="ECO:0007669"/>
    <property type="project" value="TreeGrafter"/>
</dbReference>
<reference evidence="2" key="2">
    <citation type="submission" date="2021-04" db="EMBL/GenBank/DDBJ databases">
        <authorList>
            <person name="Gilroy R."/>
        </authorList>
    </citation>
    <scope>NUCLEOTIDE SEQUENCE</scope>
    <source>
        <strain evidence="2">14324</strain>
    </source>
</reference>
<dbReference type="GO" id="GO:0043041">
    <property type="term" value="P:amino acid activation for nonribosomal peptide biosynthetic process"/>
    <property type="evidence" value="ECO:0007669"/>
    <property type="project" value="TreeGrafter"/>
</dbReference>
<dbReference type="Gene3D" id="3.40.50.12780">
    <property type="entry name" value="N-terminal domain of ligase-like"/>
    <property type="match status" value="1"/>
</dbReference>
<evidence type="ECO:0000313" key="3">
    <source>
        <dbReference type="Proteomes" id="UP000824041"/>
    </source>
</evidence>
<dbReference type="InterPro" id="IPR042099">
    <property type="entry name" value="ANL_N_sf"/>
</dbReference>
<dbReference type="EMBL" id="DXBU01000131">
    <property type="protein sequence ID" value="HIZ23067.1"/>
    <property type="molecule type" value="Genomic_DNA"/>
</dbReference>
<dbReference type="AlphaFoldDB" id="A0A9D2DTR0"/>
<accession>A0A9D2DTR0</accession>
<evidence type="ECO:0000313" key="2">
    <source>
        <dbReference type="EMBL" id="HIZ23067.1"/>
    </source>
</evidence>
<protein>
    <submittedName>
        <fullName evidence="2">AMP-binding protein</fullName>
    </submittedName>
</protein>
<dbReference type="Proteomes" id="UP000824041">
    <property type="component" value="Unassembled WGS sequence"/>
</dbReference>
<dbReference type="InterPro" id="IPR000873">
    <property type="entry name" value="AMP-dep_synth/lig_dom"/>
</dbReference>
<gene>
    <name evidence="2" type="ORF">IAA21_09770</name>
</gene>
<dbReference type="Pfam" id="PF00501">
    <property type="entry name" value="AMP-binding"/>
    <property type="match status" value="1"/>
</dbReference>
<dbReference type="GO" id="GO:0044550">
    <property type="term" value="P:secondary metabolite biosynthetic process"/>
    <property type="evidence" value="ECO:0007669"/>
    <property type="project" value="TreeGrafter"/>
</dbReference>
<reference evidence="2" key="1">
    <citation type="journal article" date="2021" name="PeerJ">
        <title>Extensive microbial diversity within the chicken gut microbiome revealed by metagenomics and culture.</title>
        <authorList>
            <person name="Gilroy R."/>
            <person name="Ravi A."/>
            <person name="Getino M."/>
            <person name="Pursley I."/>
            <person name="Horton D.L."/>
            <person name="Alikhan N.F."/>
            <person name="Baker D."/>
            <person name="Gharbi K."/>
            <person name="Hall N."/>
            <person name="Watson M."/>
            <person name="Adriaenssens E.M."/>
            <person name="Foster-Nyarko E."/>
            <person name="Jarju S."/>
            <person name="Secka A."/>
            <person name="Antonio M."/>
            <person name="Oren A."/>
            <person name="Chaudhuri R.R."/>
            <person name="La Ragione R."/>
            <person name="Hildebrand F."/>
            <person name="Pallen M.J."/>
        </authorList>
    </citation>
    <scope>NUCLEOTIDE SEQUENCE</scope>
    <source>
        <strain evidence="2">14324</strain>
    </source>
</reference>
<name>A0A9D2DTR0_9FIRM</name>
<feature type="domain" description="AMP-dependent synthetase/ligase" evidence="1">
    <location>
        <begin position="9"/>
        <end position="363"/>
    </location>
</feature>
<dbReference type="GO" id="GO:0031177">
    <property type="term" value="F:phosphopantetheine binding"/>
    <property type="evidence" value="ECO:0007669"/>
    <property type="project" value="TreeGrafter"/>
</dbReference>
<sequence length="420" mass="47782">MIYNILDYLERAEKKHPDKILFADPEHQVTYKECVRIGKSIGTAIAKEGAPRRPAAVLIDREIESTEIFMGSVYAGNFYVPIGKALPVGRISMILDTVRPACFVCREKDLPFVEKLGYEGKVLVYEQILHTPADEELLTKIRREHIDTDPLYAIYTSGSTGTPKGVLVCHRSVIDLVERFAQCFNFTQEEVFANQAPFDFDVSVKDIYSTLRNGGTMYIVPQKMFSFPKLLIPYLNEKKITTVIWAVSALALVAAFKGLEKEKPEYLKKIMFSGEVMPIKVLNYWRKKLPEAMYVNLYGPTEITCNCSFYIVDREFSLNETLPIGEAFPNTDMFLLNEENKPVGEGELGEICVRGTSLALGYYKNPEATEKAFCQNPLNTDYPELIYRTGDLGKYRGGELFYVTRKDFQIKHMGHRIELG</sequence>
<feature type="non-terminal residue" evidence="2">
    <location>
        <position position="420"/>
    </location>
</feature>
<dbReference type="PANTHER" id="PTHR45527">
    <property type="entry name" value="NONRIBOSOMAL PEPTIDE SYNTHETASE"/>
    <property type="match status" value="1"/>
</dbReference>
<evidence type="ECO:0000259" key="1">
    <source>
        <dbReference type="Pfam" id="PF00501"/>
    </source>
</evidence>
<comment type="caution">
    <text evidence="2">The sequence shown here is derived from an EMBL/GenBank/DDBJ whole genome shotgun (WGS) entry which is preliminary data.</text>
</comment>
<dbReference type="SUPFAM" id="SSF56801">
    <property type="entry name" value="Acetyl-CoA synthetase-like"/>
    <property type="match status" value="1"/>
</dbReference>
<dbReference type="PANTHER" id="PTHR45527:SF1">
    <property type="entry name" value="FATTY ACID SYNTHASE"/>
    <property type="match status" value="1"/>
</dbReference>
<proteinExistence type="predicted"/>
<organism evidence="2 3">
    <name type="scientific">Candidatus Blautia faecigallinarum</name>
    <dbReference type="NCBI Taxonomy" id="2838488"/>
    <lineage>
        <taxon>Bacteria</taxon>
        <taxon>Bacillati</taxon>
        <taxon>Bacillota</taxon>
        <taxon>Clostridia</taxon>
        <taxon>Lachnospirales</taxon>
        <taxon>Lachnospiraceae</taxon>
        <taxon>Blautia</taxon>
    </lineage>
</organism>